<organism evidence="3 4">
    <name type="scientific">Ureaplasma urealyticum</name>
    <name type="common">Ureaplasma urealyticum biotype 2</name>
    <dbReference type="NCBI Taxonomy" id="2130"/>
    <lineage>
        <taxon>Bacteria</taxon>
        <taxon>Bacillati</taxon>
        <taxon>Mycoplasmatota</taxon>
        <taxon>Mycoplasmoidales</taxon>
        <taxon>Mycoplasmoidaceae</taxon>
        <taxon>Ureaplasma</taxon>
    </lineage>
</organism>
<dbReference type="AlphaFoldDB" id="A0AAX1QYW4"/>
<feature type="transmembrane region" description="Helical" evidence="1">
    <location>
        <begin position="9"/>
        <end position="33"/>
    </location>
</feature>
<dbReference type="NCBIfam" id="NF045851">
    <property type="entry name" value="mem_nucl_MnuA"/>
    <property type="match status" value="1"/>
</dbReference>
<evidence type="ECO:0000259" key="2">
    <source>
        <dbReference type="Pfam" id="PF03372"/>
    </source>
</evidence>
<comment type="caution">
    <text evidence="3">The sequence shown here is derived from an EMBL/GenBank/DDBJ whole genome shotgun (WGS) entry which is preliminary data.</text>
</comment>
<name>A0AAX1QYW4_UREUR</name>
<gene>
    <name evidence="3" type="ORF">DSQ42_02720</name>
</gene>
<protein>
    <submittedName>
        <fullName evidence="3">Endonuclease</fullName>
    </submittedName>
</protein>
<keyword evidence="3" id="KW-0255">Endonuclease</keyword>
<dbReference type="RefSeq" id="WP_114119937.1">
    <property type="nucleotide sequence ID" value="NZ_QOKT01000025.1"/>
</dbReference>
<keyword evidence="3" id="KW-0378">Hydrolase</keyword>
<dbReference type="Pfam" id="PF03372">
    <property type="entry name" value="Exo_endo_phos"/>
    <property type="match status" value="1"/>
</dbReference>
<keyword evidence="1" id="KW-0812">Transmembrane</keyword>
<dbReference type="InterPro" id="IPR036691">
    <property type="entry name" value="Endo/exonu/phosph_ase_sf"/>
</dbReference>
<proteinExistence type="predicted"/>
<evidence type="ECO:0000313" key="3">
    <source>
        <dbReference type="EMBL" id="RCJ00838.1"/>
    </source>
</evidence>
<dbReference type="Gene3D" id="3.60.10.10">
    <property type="entry name" value="Endonuclease/exonuclease/phosphatase"/>
    <property type="match status" value="1"/>
</dbReference>
<reference evidence="3 4" key="1">
    <citation type="submission" date="2018-07" db="EMBL/GenBank/DDBJ databases">
        <title>Ureaplasma urealyticum 1000 the multidrug-resistant clinical isolate obtained from scrapings of the urogenital tract of a woman with inflammatory diseases of the reproductive organs.</title>
        <authorList>
            <person name="Kolesnikova E.A."/>
            <person name="Alekseeva A.E."/>
            <person name="Brusnigina N.F."/>
            <person name="Makhova M.A."/>
        </authorList>
    </citation>
    <scope>NUCLEOTIDE SEQUENCE [LARGE SCALE GENOMIC DNA]</scope>
    <source>
        <strain evidence="3 4">1000</strain>
    </source>
</reference>
<dbReference type="Proteomes" id="UP000253077">
    <property type="component" value="Unassembled WGS sequence"/>
</dbReference>
<feature type="domain" description="Endonuclease/exonuclease/phosphatase" evidence="2">
    <location>
        <begin position="79"/>
        <end position="362"/>
    </location>
</feature>
<dbReference type="CDD" id="cd10283">
    <property type="entry name" value="MnuA_DNase1-like"/>
    <property type="match status" value="1"/>
</dbReference>
<accession>A0AAX1QYW4</accession>
<sequence length="436" mass="50287">MKNNKSRKWVITISLTLLIVLITSAVIGVVFYLKNKKKNDTSVNNDSYIIQNNNNNNSLKEQPNSTRSFLNQKTICVGHWNVLNQGGINQLKNEALAKVILKSNVDVIALTEINSAKNNEHDDLPMRAILKELNLHKNQFDQTANWNYVLSKNLFSKGNESQTERIGFFYKANIIKPVQEYIYKNNDNKDILFEQYFKNSNDNTKITYSRPPYAYEFQTLDNKFNFTIVASHLDSPGANEHKTSKHDHTYGNKNLKINIKQGSKELNEAYQLGNVMDYIDRLDGNNDDLIFVGDTNIKTKNELGAFASLYKRNYLSNFKDDNENNKTTLAKTYLKYAQHYDKIFTSPSIKVLNTYKYDLWSVSLTNTLLDKNWKLAFLKTYFGSLSNRQMQNIVDNWDQIAKSNDVYIKKATSIISDHTLVAVNIKIDENDIIDEN</sequence>
<keyword evidence="1" id="KW-1133">Transmembrane helix</keyword>
<evidence type="ECO:0000256" key="1">
    <source>
        <dbReference type="SAM" id="Phobius"/>
    </source>
</evidence>
<keyword evidence="1" id="KW-0472">Membrane</keyword>
<evidence type="ECO:0000313" key="4">
    <source>
        <dbReference type="Proteomes" id="UP000253077"/>
    </source>
</evidence>
<dbReference type="SUPFAM" id="SSF56219">
    <property type="entry name" value="DNase I-like"/>
    <property type="match status" value="1"/>
</dbReference>
<keyword evidence="3" id="KW-0540">Nuclease</keyword>
<dbReference type="InterPro" id="IPR005135">
    <property type="entry name" value="Endo/exonuclease/phosphatase"/>
</dbReference>
<dbReference type="EMBL" id="QOKT01000025">
    <property type="protein sequence ID" value="RCJ00838.1"/>
    <property type="molecule type" value="Genomic_DNA"/>
</dbReference>
<dbReference type="GO" id="GO:0004519">
    <property type="term" value="F:endonuclease activity"/>
    <property type="evidence" value="ECO:0007669"/>
    <property type="project" value="UniProtKB-KW"/>
</dbReference>